<evidence type="ECO:0000256" key="2">
    <source>
        <dbReference type="ARBA" id="ARBA00023315"/>
    </source>
</evidence>
<dbReference type="Proteomes" id="UP000324260">
    <property type="component" value="Unassembled WGS sequence"/>
</dbReference>
<accession>A0A5D9DBN8</accession>
<dbReference type="InterPro" id="IPR016181">
    <property type="entry name" value="Acyl_CoA_acyltransferase"/>
</dbReference>
<protein>
    <submittedName>
        <fullName evidence="4">GNAT family N-acetyltransferase</fullName>
    </submittedName>
</protein>
<dbReference type="PANTHER" id="PTHR43877:SF5">
    <property type="entry name" value="BLL8307 PROTEIN"/>
    <property type="match status" value="1"/>
</dbReference>
<dbReference type="Gene3D" id="3.40.630.30">
    <property type="match status" value="1"/>
</dbReference>
<keyword evidence="2" id="KW-0012">Acyltransferase</keyword>
<keyword evidence="1 4" id="KW-0808">Transferase</keyword>
<reference evidence="4 5" key="1">
    <citation type="submission" date="2019-08" db="EMBL/GenBank/DDBJ databases">
        <title>Draft Genome Sequence of Halomonas eurihalina Isolated from Preserved Hide-surface.</title>
        <authorList>
            <person name="Hussain S.A."/>
            <person name="Xu A."/>
            <person name="Sarker M."/>
            <person name="Sommers C."/>
        </authorList>
    </citation>
    <scope>NUCLEOTIDE SEQUENCE [LARGE SCALE GENOMIC DNA]</scope>
    <source>
        <strain evidence="4 5">MS1</strain>
    </source>
</reference>
<evidence type="ECO:0000313" key="5">
    <source>
        <dbReference type="Proteomes" id="UP000324260"/>
    </source>
</evidence>
<keyword evidence="5" id="KW-1185">Reference proteome</keyword>
<dbReference type="GO" id="GO:0016747">
    <property type="term" value="F:acyltransferase activity, transferring groups other than amino-acyl groups"/>
    <property type="evidence" value="ECO:0007669"/>
    <property type="project" value="InterPro"/>
</dbReference>
<name>A0A5D9DBN8_HALER</name>
<sequence>MTVSFVVIEDEPSRPVVAELLKEHLSNMAKHSPPESAHALDVKGLQAKNVTFWSVWSGAELAGCGALKELTPYHGEIKSMHTSSSYLRRGVASEIMKHLMNVASKRGYRRLSLETGSAEAYVPARYLYARFGFEVCGPFSHYQEDPHSTFMTREL</sequence>
<dbReference type="OrthoDB" id="9803233at2"/>
<proteinExistence type="predicted"/>
<dbReference type="SUPFAM" id="SSF55729">
    <property type="entry name" value="Acyl-CoA N-acyltransferases (Nat)"/>
    <property type="match status" value="1"/>
</dbReference>
<feature type="domain" description="N-acetyltransferase" evidence="3">
    <location>
        <begin position="11"/>
        <end position="155"/>
    </location>
</feature>
<organism evidence="4 5">
    <name type="scientific">Halomonas eurihalina</name>
    <dbReference type="NCBI Taxonomy" id="42566"/>
    <lineage>
        <taxon>Bacteria</taxon>
        <taxon>Pseudomonadati</taxon>
        <taxon>Pseudomonadota</taxon>
        <taxon>Gammaproteobacteria</taxon>
        <taxon>Oceanospirillales</taxon>
        <taxon>Halomonadaceae</taxon>
        <taxon>Halomonas</taxon>
    </lineage>
</organism>
<dbReference type="CDD" id="cd04301">
    <property type="entry name" value="NAT_SF"/>
    <property type="match status" value="1"/>
</dbReference>
<dbReference type="PROSITE" id="PS51186">
    <property type="entry name" value="GNAT"/>
    <property type="match status" value="1"/>
</dbReference>
<evidence type="ECO:0000259" key="3">
    <source>
        <dbReference type="PROSITE" id="PS51186"/>
    </source>
</evidence>
<dbReference type="InterPro" id="IPR000182">
    <property type="entry name" value="GNAT_dom"/>
</dbReference>
<comment type="caution">
    <text evidence="4">The sequence shown here is derived from an EMBL/GenBank/DDBJ whole genome shotgun (WGS) entry which is preliminary data.</text>
</comment>
<evidence type="ECO:0000256" key="1">
    <source>
        <dbReference type="ARBA" id="ARBA00022679"/>
    </source>
</evidence>
<gene>
    <name evidence="4" type="ORF">FZZ93_00210</name>
</gene>
<dbReference type="AlphaFoldDB" id="A0A5D9DBN8"/>
<dbReference type="Pfam" id="PF00583">
    <property type="entry name" value="Acetyltransf_1"/>
    <property type="match status" value="1"/>
</dbReference>
<dbReference type="InterPro" id="IPR050832">
    <property type="entry name" value="Bact_Acetyltransf"/>
</dbReference>
<dbReference type="PANTHER" id="PTHR43877">
    <property type="entry name" value="AMINOALKYLPHOSPHONATE N-ACETYLTRANSFERASE-RELATED-RELATED"/>
    <property type="match status" value="1"/>
</dbReference>
<evidence type="ECO:0000313" key="4">
    <source>
        <dbReference type="EMBL" id="TZG41127.1"/>
    </source>
</evidence>
<dbReference type="EMBL" id="VTPU01000001">
    <property type="protein sequence ID" value="TZG41127.1"/>
    <property type="molecule type" value="Genomic_DNA"/>
</dbReference>
<dbReference type="RefSeq" id="WP_149320323.1">
    <property type="nucleotide sequence ID" value="NZ_JARWAH010000001.1"/>
</dbReference>